<comment type="caution">
    <text evidence="1">The sequence shown here is derived from an EMBL/GenBank/DDBJ whole genome shotgun (WGS) entry which is preliminary data.</text>
</comment>
<dbReference type="Proteomes" id="UP000292027">
    <property type="component" value="Unassembled WGS sequence"/>
</dbReference>
<dbReference type="OrthoDB" id="3829359at2"/>
<dbReference type="RefSeq" id="WP_130388988.1">
    <property type="nucleotide sequence ID" value="NZ_SHKR01000003.1"/>
</dbReference>
<protein>
    <submittedName>
        <fullName evidence="1">Uncharacterized protein</fullName>
    </submittedName>
</protein>
<accession>A0A4Q7XFD9</accession>
<keyword evidence="2" id="KW-1185">Reference proteome</keyword>
<reference evidence="1 2" key="1">
    <citation type="journal article" date="2015" name="Stand. Genomic Sci.">
        <title>Genomic Encyclopedia of Bacterial and Archaeal Type Strains, Phase III: the genomes of soil and plant-associated and newly described type strains.</title>
        <authorList>
            <person name="Whitman W.B."/>
            <person name="Woyke T."/>
            <person name="Klenk H.P."/>
            <person name="Zhou Y."/>
            <person name="Lilburn T.G."/>
            <person name="Beck B.J."/>
            <person name="De Vos P."/>
            <person name="Vandamme P."/>
            <person name="Eisen J.A."/>
            <person name="Garrity G."/>
            <person name="Hugenholtz P."/>
            <person name="Kyrpides N.C."/>
        </authorList>
    </citation>
    <scope>NUCLEOTIDE SEQUENCE [LARGE SCALE GENOMIC DNA]</scope>
    <source>
        <strain evidence="1 2">VKM Ac-2540</strain>
    </source>
</reference>
<evidence type="ECO:0000313" key="2">
    <source>
        <dbReference type="Proteomes" id="UP000292027"/>
    </source>
</evidence>
<dbReference type="EMBL" id="SHKR01000003">
    <property type="protein sequence ID" value="RZU22260.1"/>
    <property type="molecule type" value="Genomic_DNA"/>
</dbReference>
<evidence type="ECO:0000313" key="1">
    <source>
        <dbReference type="EMBL" id="RZU22260.1"/>
    </source>
</evidence>
<gene>
    <name evidence="1" type="ORF">EV645_0340</name>
</gene>
<sequence>MSDVLRLKEQLHQVSMEAKQAAGGLAGFKLRFTQHSQLVESLIAGTATGIDRDITEILEAASKAVEQAAEALEIASAGCKNYADQI</sequence>
<organism evidence="1 2">
    <name type="scientific">Kribbella rubisoli</name>
    <dbReference type="NCBI Taxonomy" id="3075929"/>
    <lineage>
        <taxon>Bacteria</taxon>
        <taxon>Bacillati</taxon>
        <taxon>Actinomycetota</taxon>
        <taxon>Actinomycetes</taxon>
        <taxon>Propionibacteriales</taxon>
        <taxon>Kribbellaceae</taxon>
        <taxon>Kribbella</taxon>
    </lineage>
</organism>
<name>A0A4Q7XFD9_9ACTN</name>
<proteinExistence type="predicted"/>